<feature type="region of interest" description="Disordered" evidence="1">
    <location>
        <begin position="351"/>
        <end position="407"/>
    </location>
</feature>
<dbReference type="EMBL" id="OZ004254">
    <property type="protein sequence ID" value="CAK7895441.1"/>
    <property type="molecule type" value="Genomic_DNA"/>
</dbReference>
<feature type="compositionally biased region" description="Low complexity" evidence="1">
    <location>
        <begin position="470"/>
        <end position="479"/>
    </location>
</feature>
<feature type="region of interest" description="Disordered" evidence="1">
    <location>
        <begin position="230"/>
        <end position="264"/>
    </location>
</feature>
<dbReference type="Proteomes" id="UP001497600">
    <property type="component" value="Chromosome B"/>
</dbReference>
<feature type="compositionally biased region" description="Basic and acidic residues" evidence="1">
    <location>
        <begin position="148"/>
        <end position="173"/>
    </location>
</feature>
<feature type="compositionally biased region" description="Polar residues" evidence="1">
    <location>
        <begin position="481"/>
        <end position="495"/>
    </location>
</feature>
<proteinExistence type="predicted"/>
<feature type="compositionally biased region" description="Polar residues" evidence="1">
    <location>
        <begin position="34"/>
        <end position="53"/>
    </location>
</feature>
<keyword evidence="3" id="KW-1185">Reference proteome</keyword>
<protein>
    <recommendedName>
        <fullName evidence="4">Protein IBD2</fullName>
    </recommendedName>
</protein>
<organism evidence="2 3">
    <name type="scientific">[Candida] anglica</name>
    <dbReference type="NCBI Taxonomy" id="148631"/>
    <lineage>
        <taxon>Eukaryota</taxon>
        <taxon>Fungi</taxon>
        <taxon>Dikarya</taxon>
        <taxon>Ascomycota</taxon>
        <taxon>Saccharomycotina</taxon>
        <taxon>Pichiomycetes</taxon>
        <taxon>Debaryomycetaceae</taxon>
        <taxon>Kurtzmaniella</taxon>
    </lineage>
</organism>
<evidence type="ECO:0008006" key="4">
    <source>
        <dbReference type="Google" id="ProtNLM"/>
    </source>
</evidence>
<accession>A0ABP0EB38</accession>
<feature type="compositionally biased region" description="Basic and acidic residues" evidence="1">
    <location>
        <begin position="455"/>
        <end position="469"/>
    </location>
</feature>
<evidence type="ECO:0000256" key="1">
    <source>
        <dbReference type="SAM" id="MobiDB-lite"/>
    </source>
</evidence>
<feature type="compositionally biased region" description="Basic and acidic residues" evidence="1">
    <location>
        <begin position="1"/>
        <end position="10"/>
    </location>
</feature>
<evidence type="ECO:0000313" key="2">
    <source>
        <dbReference type="EMBL" id="CAK7895441.1"/>
    </source>
</evidence>
<name>A0ABP0EB38_9ASCO</name>
<feature type="region of interest" description="Disordered" evidence="1">
    <location>
        <begin position="148"/>
        <end position="194"/>
    </location>
</feature>
<feature type="region of interest" description="Disordered" evidence="1">
    <location>
        <begin position="97"/>
        <end position="134"/>
    </location>
</feature>
<sequence length="495" mass="54952">MSELRDRNSNMDKGSISENVSKRLDGFPGRSEASKSSDPQGQSSTVETSNSETDQVETIPRGNTNPPRKLDPQNLFELVSKHYDSWSHVLNKQFEDEENFSPFPNEDRDAPAGLGPTRGPGSGSGPGSDSQQPIFNYSLLEALERASSEFARDSEELRQEVERAVSVDERVVKEASQVSSGNKVPSTDSSEPFDRQTLLQESEINYLQDKIVQIFQSNDVNMPRNGLSIGDGRRVPGDGEAGGVEGVVGGGSNEEGNSQDDYDISELSDSLYNDYRPTHHIEVELNTGPAASRKSGTRRTVFNNEYDFDQDGEGPSCEFTFEYDHNGKLVPTHNNVEEKLRLMSLQSRMGGAVPMIAAPTTSSKRKKKKKKGKSQTQSASGTPLPAISSVSSGSGTHVPPPHAQPSTHLAAPNCCLFCEYETIYGFRPRQMIKWYDQTMRREESRREEIRKKLESAKSKALKKQRELRQRQQQQLQDQAENVHQSTSSESQAQEI</sequence>
<feature type="compositionally biased region" description="Basic residues" evidence="1">
    <location>
        <begin position="363"/>
        <end position="373"/>
    </location>
</feature>
<feature type="region of interest" description="Disordered" evidence="1">
    <location>
        <begin position="455"/>
        <end position="495"/>
    </location>
</feature>
<feature type="compositionally biased region" description="Gly residues" evidence="1">
    <location>
        <begin position="239"/>
        <end position="253"/>
    </location>
</feature>
<evidence type="ECO:0000313" key="3">
    <source>
        <dbReference type="Proteomes" id="UP001497600"/>
    </source>
</evidence>
<feature type="region of interest" description="Disordered" evidence="1">
    <location>
        <begin position="1"/>
        <end position="75"/>
    </location>
</feature>
<gene>
    <name evidence="2" type="ORF">CAAN4_B00298</name>
</gene>
<feature type="compositionally biased region" description="Polar residues" evidence="1">
    <location>
        <begin position="176"/>
        <end position="190"/>
    </location>
</feature>
<reference evidence="2 3" key="1">
    <citation type="submission" date="2024-01" db="EMBL/GenBank/DDBJ databases">
        <authorList>
            <consortium name="Genoscope - CEA"/>
            <person name="William W."/>
        </authorList>
    </citation>
    <scope>NUCLEOTIDE SEQUENCE [LARGE SCALE GENOMIC DNA]</scope>
    <source>
        <strain evidence="2 3">29B2s-10</strain>
    </source>
</reference>
<feature type="compositionally biased region" description="Gly residues" evidence="1">
    <location>
        <begin position="116"/>
        <end position="126"/>
    </location>
</feature>